<sequence>TEKAANDYLTQRYADRARQFESRDATRNRLVGLAFGERCEAPPAGGTWMGIEMRRELTVTERFTLGESSYKVPAAQLWTRKAMDCVRREPVKVVMFGIETAEDYRTARALGADAVMSNSPRKMEAIRRRVLADQPGG</sequence>
<comment type="caution">
    <text evidence="1">The sequence shown here is derived from an EMBL/GenBank/DDBJ whole genome shotgun (WGS) entry which is preliminary data.</text>
</comment>
<reference evidence="1 2" key="1">
    <citation type="submission" date="2019-07" db="EMBL/GenBank/DDBJ databases">
        <title>Aquicoccus porphyridii gen. nov., sp. nov., isolated from a small marine red alga, Porphyridium marinum.</title>
        <authorList>
            <person name="Liu L."/>
        </authorList>
    </citation>
    <scope>NUCLEOTIDE SEQUENCE [LARGE SCALE GENOMIC DNA]</scope>
    <source>
        <strain evidence="1 2">L1 8-17</strain>
    </source>
</reference>
<gene>
    <name evidence="1" type="ORF">FLO80_21960</name>
</gene>
<protein>
    <submittedName>
        <fullName evidence="1">Glycerophosphodiester phosphodiesterase</fullName>
    </submittedName>
</protein>
<organism evidence="1 2">
    <name type="scientific">Aquicoccus porphyridii</name>
    <dbReference type="NCBI Taxonomy" id="1852029"/>
    <lineage>
        <taxon>Bacteria</taxon>
        <taxon>Pseudomonadati</taxon>
        <taxon>Pseudomonadota</taxon>
        <taxon>Alphaproteobacteria</taxon>
        <taxon>Rhodobacterales</taxon>
        <taxon>Paracoccaceae</taxon>
        <taxon>Aquicoccus</taxon>
    </lineage>
</organism>
<dbReference type="Proteomes" id="UP000325291">
    <property type="component" value="Unassembled WGS sequence"/>
</dbReference>
<feature type="non-terminal residue" evidence="1">
    <location>
        <position position="1"/>
    </location>
</feature>
<proteinExistence type="predicted"/>
<dbReference type="Gene3D" id="3.20.20.190">
    <property type="entry name" value="Phosphatidylinositol (PI) phosphodiesterase"/>
    <property type="match status" value="1"/>
</dbReference>
<evidence type="ECO:0000313" key="1">
    <source>
        <dbReference type="EMBL" id="KAA0909327.1"/>
    </source>
</evidence>
<dbReference type="GO" id="GO:0008081">
    <property type="term" value="F:phosphoric diester hydrolase activity"/>
    <property type="evidence" value="ECO:0007669"/>
    <property type="project" value="InterPro"/>
</dbReference>
<dbReference type="RefSeq" id="WP_223145547.1">
    <property type="nucleotide sequence ID" value="NZ_VINQ01000105.1"/>
</dbReference>
<dbReference type="SUPFAM" id="SSF51695">
    <property type="entry name" value="PLC-like phosphodiesterases"/>
    <property type="match status" value="1"/>
</dbReference>
<dbReference type="InterPro" id="IPR017946">
    <property type="entry name" value="PLC-like_Pdiesterase_TIM-brl"/>
</dbReference>
<accession>A0A5A9YWX7</accession>
<dbReference type="AlphaFoldDB" id="A0A5A9YWX7"/>
<name>A0A5A9YWX7_9RHOB</name>
<evidence type="ECO:0000313" key="2">
    <source>
        <dbReference type="Proteomes" id="UP000325291"/>
    </source>
</evidence>
<dbReference type="GO" id="GO:0006629">
    <property type="term" value="P:lipid metabolic process"/>
    <property type="evidence" value="ECO:0007669"/>
    <property type="project" value="InterPro"/>
</dbReference>
<keyword evidence="2" id="KW-1185">Reference proteome</keyword>
<dbReference type="EMBL" id="VINQ01000105">
    <property type="protein sequence ID" value="KAA0909327.1"/>
    <property type="molecule type" value="Genomic_DNA"/>
</dbReference>